<keyword evidence="3" id="KW-1185">Reference proteome</keyword>
<protein>
    <recommendedName>
        <fullName evidence="1">NTP pyrophosphohydrolase MazG-like domain-containing protein</fullName>
    </recommendedName>
</protein>
<organism evidence="2 3">
    <name type="scientific">Ileibacterium valens</name>
    <dbReference type="NCBI Taxonomy" id="1862668"/>
    <lineage>
        <taxon>Bacteria</taxon>
        <taxon>Bacillati</taxon>
        <taxon>Bacillota</taxon>
        <taxon>Erysipelotrichia</taxon>
        <taxon>Erysipelotrichales</taxon>
        <taxon>Erysipelotrichaceae</taxon>
        <taxon>Ileibacterium</taxon>
    </lineage>
</organism>
<dbReference type="PIRSF" id="PIRSF006639">
    <property type="entry name" value="UCP006639_pph"/>
    <property type="match status" value="1"/>
</dbReference>
<feature type="domain" description="NTP pyrophosphohydrolase MazG-like" evidence="1">
    <location>
        <begin position="31"/>
        <end position="97"/>
    </location>
</feature>
<evidence type="ECO:0000313" key="3">
    <source>
        <dbReference type="Proteomes" id="UP000186341"/>
    </source>
</evidence>
<dbReference type="Pfam" id="PF03819">
    <property type="entry name" value="MazG"/>
    <property type="match status" value="1"/>
</dbReference>
<evidence type="ECO:0000259" key="1">
    <source>
        <dbReference type="Pfam" id="PF03819"/>
    </source>
</evidence>
<dbReference type="CDD" id="cd11541">
    <property type="entry name" value="NTP-PPase_u4"/>
    <property type="match status" value="1"/>
</dbReference>
<dbReference type="Proteomes" id="UP000186341">
    <property type="component" value="Unassembled WGS sequence"/>
</dbReference>
<dbReference type="SUPFAM" id="SSF101386">
    <property type="entry name" value="all-alpha NTP pyrophosphatases"/>
    <property type="match status" value="1"/>
</dbReference>
<name>A0A1U7NHU4_9FIRM</name>
<dbReference type="InterPro" id="IPR011379">
    <property type="entry name" value="MazG-related_GP37"/>
</dbReference>
<reference evidence="2 3" key="1">
    <citation type="submission" date="2016-11" db="EMBL/GenBank/DDBJ databases">
        <title>Description of two novel members of the family Erysipelotrichaceae: Ileibacterium lipovorans gen. nov., sp. nov. and Dubosiella newyorkensis, gen. nov., sp. nov.</title>
        <authorList>
            <person name="Cox L.M."/>
            <person name="Sohn J."/>
            <person name="Tyrrell K.L."/>
            <person name="Citron D.M."/>
            <person name="Lawson P.A."/>
            <person name="Patel N.B."/>
            <person name="Iizumi T."/>
            <person name="Perez-Perez G.I."/>
            <person name="Goldstein E.J."/>
            <person name="Blaser M.J."/>
        </authorList>
    </citation>
    <scope>NUCLEOTIDE SEQUENCE [LARGE SCALE GENOMIC DNA]</scope>
    <source>
        <strain evidence="2 3">NYU-BL-A3</strain>
    </source>
</reference>
<dbReference type="Gene3D" id="1.10.287.1080">
    <property type="entry name" value="MazG-like"/>
    <property type="match status" value="1"/>
</dbReference>
<dbReference type="AlphaFoldDB" id="A0A1U7NHU4"/>
<dbReference type="OrthoDB" id="350573at2"/>
<gene>
    <name evidence="2" type="ORF">BO222_02880</name>
</gene>
<evidence type="ECO:0000313" key="2">
    <source>
        <dbReference type="EMBL" id="OLU41664.1"/>
    </source>
</evidence>
<dbReference type="GeneID" id="82202173"/>
<comment type="caution">
    <text evidence="2">The sequence shown here is derived from an EMBL/GenBank/DDBJ whole genome shotgun (WGS) entry which is preliminary data.</text>
</comment>
<accession>A0A1U7NHU4</accession>
<dbReference type="RefSeq" id="WP_075818199.1">
    <property type="nucleotide sequence ID" value="NZ_CAJUTZ010000027.1"/>
</dbReference>
<sequence length="110" mass="12403">MTGNEYQVLAMRTCSITEDPEAKLRHGVFGLASEAGEVSGIFQKVYQGHELDIDHVVKECGDCLWMIAEILDTLDIELEECMEMNISKLKARYPDGFEPEKSLHRKVGDV</sequence>
<proteinExistence type="predicted"/>
<dbReference type="InterPro" id="IPR004518">
    <property type="entry name" value="MazG-like_dom"/>
</dbReference>
<dbReference type="EMBL" id="MPJW01000078">
    <property type="protein sequence ID" value="OLU41664.1"/>
    <property type="molecule type" value="Genomic_DNA"/>
</dbReference>